<reference evidence="1" key="1">
    <citation type="submission" date="2019-10" db="EMBL/GenBank/DDBJ databases">
        <authorList>
            <consortium name="DOE Joint Genome Institute"/>
            <person name="Kuo A."/>
            <person name="Miyauchi S."/>
            <person name="Kiss E."/>
            <person name="Drula E."/>
            <person name="Kohler A."/>
            <person name="Sanchez-Garcia M."/>
            <person name="Andreopoulos B."/>
            <person name="Barry K.W."/>
            <person name="Bonito G."/>
            <person name="Buee M."/>
            <person name="Carver A."/>
            <person name="Chen C."/>
            <person name="Cichocki N."/>
            <person name="Clum A."/>
            <person name="Culley D."/>
            <person name="Crous P.W."/>
            <person name="Fauchery L."/>
            <person name="Girlanda M."/>
            <person name="Hayes R."/>
            <person name="Keri Z."/>
            <person name="LaButti K."/>
            <person name="Lipzen A."/>
            <person name="Lombard V."/>
            <person name="Magnuson J."/>
            <person name="Maillard F."/>
            <person name="Morin E."/>
            <person name="Murat C."/>
            <person name="Nolan M."/>
            <person name="Ohm R."/>
            <person name="Pangilinan J."/>
            <person name="Pereira M."/>
            <person name="Perotto S."/>
            <person name="Peter M."/>
            <person name="Riley R."/>
            <person name="Sitrit Y."/>
            <person name="Stielow B."/>
            <person name="Szollosi G."/>
            <person name="Zifcakova L."/>
            <person name="Stursova M."/>
            <person name="Spatafora J.W."/>
            <person name="Tedersoo L."/>
            <person name="Vaario L.-M."/>
            <person name="Yamada A."/>
            <person name="Yan M."/>
            <person name="Wang P."/>
            <person name="Xu J."/>
            <person name="Bruns T."/>
            <person name="Baldrian P."/>
            <person name="Vilgalys R."/>
            <person name="Henrissat B."/>
            <person name="Grigoriev I.V."/>
            <person name="Hibbett D."/>
            <person name="Nagy L.G."/>
            <person name="Martin F.M."/>
        </authorList>
    </citation>
    <scope>NUCLEOTIDE SEQUENCE</scope>
    <source>
        <strain evidence="1">BED1</strain>
    </source>
</reference>
<keyword evidence="2" id="KW-1185">Reference proteome</keyword>
<name>A0AAD4C9I6_BOLED</name>
<accession>A0AAD4C9I6</accession>
<dbReference type="AlphaFoldDB" id="A0AAD4C9I6"/>
<evidence type="ECO:0000313" key="1">
    <source>
        <dbReference type="EMBL" id="KAF8452448.1"/>
    </source>
</evidence>
<proteinExistence type="predicted"/>
<sequence length="368" mass="41110">MAFFKKLRKQKQNISAPSRTLHSHSTAAGVLVTSQPTLALSQFQNQIPWTITPESNIVSIVGREVSDVAQTFLPPIQAVTGAIPCIGGIIKGAIGGMLGILQLVDRYIQNKSDLETLTVRLHLLRHHIDNAPVARTPVEEVLRSRLLSSLQTAKSQLERMEKRIRGAPSLTQDIAGCITAINNHLFEYMILSQMQLQNDVSEVKTNVAQIHARQMQSIENFMITGGIEKLPTAVSRGHAILVDATGREHTMLLDQCRYLDQLDLMLRASLFQCRPDEANILRWHIERKQYDFVVYNRAGLDVVELTTENDILSRLEPGTRIIMRVITEEEVAERMTATYVCPCGTTNTLSISFGDLATALRRGCTITW</sequence>
<evidence type="ECO:0000313" key="2">
    <source>
        <dbReference type="Proteomes" id="UP001194468"/>
    </source>
</evidence>
<dbReference type="Proteomes" id="UP001194468">
    <property type="component" value="Unassembled WGS sequence"/>
</dbReference>
<comment type="caution">
    <text evidence="1">The sequence shown here is derived from an EMBL/GenBank/DDBJ whole genome shotgun (WGS) entry which is preliminary data.</text>
</comment>
<protein>
    <submittedName>
        <fullName evidence="1">Uncharacterized protein</fullName>
    </submittedName>
</protein>
<reference evidence="1" key="2">
    <citation type="journal article" date="2020" name="Nat. Commun.">
        <title>Large-scale genome sequencing of mycorrhizal fungi provides insights into the early evolution of symbiotic traits.</title>
        <authorList>
            <person name="Miyauchi S."/>
            <person name="Kiss E."/>
            <person name="Kuo A."/>
            <person name="Drula E."/>
            <person name="Kohler A."/>
            <person name="Sanchez-Garcia M."/>
            <person name="Morin E."/>
            <person name="Andreopoulos B."/>
            <person name="Barry K.W."/>
            <person name="Bonito G."/>
            <person name="Buee M."/>
            <person name="Carver A."/>
            <person name="Chen C."/>
            <person name="Cichocki N."/>
            <person name="Clum A."/>
            <person name="Culley D."/>
            <person name="Crous P.W."/>
            <person name="Fauchery L."/>
            <person name="Girlanda M."/>
            <person name="Hayes R.D."/>
            <person name="Keri Z."/>
            <person name="LaButti K."/>
            <person name="Lipzen A."/>
            <person name="Lombard V."/>
            <person name="Magnuson J."/>
            <person name="Maillard F."/>
            <person name="Murat C."/>
            <person name="Nolan M."/>
            <person name="Ohm R.A."/>
            <person name="Pangilinan J."/>
            <person name="Pereira M.F."/>
            <person name="Perotto S."/>
            <person name="Peter M."/>
            <person name="Pfister S."/>
            <person name="Riley R."/>
            <person name="Sitrit Y."/>
            <person name="Stielow J.B."/>
            <person name="Szollosi G."/>
            <person name="Zifcakova L."/>
            <person name="Stursova M."/>
            <person name="Spatafora J.W."/>
            <person name="Tedersoo L."/>
            <person name="Vaario L.M."/>
            <person name="Yamada A."/>
            <person name="Yan M."/>
            <person name="Wang P."/>
            <person name="Xu J."/>
            <person name="Bruns T."/>
            <person name="Baldrian P."/>
            <person name="Vilgalys R."/>
            <person name="Dunand C."/>
            <person name="Henrissat B."/>
            <person name="Grigoriev I.V."/>
            <person name="Hibbett D."/>
            <person name="Nagy L.G."/>
            <person name="Martin F.M."/>
        </authorList>
    </citation>
    <scope>NUCLEOTIDE SEQUENCE</scope>
    <source>
        <strain evidence="1">BED1</strain>
    </source>
</reference>
<organism evidence="1 2">
    <name type="scientific">Boletus edulis BED1</name>
    <dbReference type="NCBI Taxonomy" id="1328754"/>
    <lineage>
        <taxon>Eukaryota</taxon>
        <taxon>Fungi</taxon>
        <taxon>Dikarya</taxon>
        <taxon>Basidiomycota</taxon>
        <taxon>Agaricomycotina</taxon>
        <taxon>Agaricomycetes</taxon>
        <taxon>Agaricomycetidae</taxon>
        <taxon>Boletales</taxon>
        <taxon>Boletineae</taxon>
        <taxon>Boletaceae</taxon>
        <taxon>Boletoideae</taxon>
        <taxon>Boletus</taxon>
    </lineage>
</organism>
<gene>
    <name evidence="1" type="ORF">L210DRAFT_2035802</name>
</gene>
<dbReference type="EMBL" id="WHUW01000001">
    <property type="protein sequence ID" value="KAF8452448.1"/>
    <property type="molecule type" value="Genomic_DNA"/>
</dbReference>